<dbReference type="AlphaFoldDB" id="A0A0F8Z4R7"/>
<dbReference type="PANTHER" id="PTHR37029:SF1">
    <property type="entry name" value="SSR1768 PROTEIN"/>
    <property type="match status" value="1"/>
</dbReference>
<dbReference type="EMBL" id="LAZR01065677">
    <property type="protein sequence ID" value="KKK55061.1"/>
    <property type="molecule type" value="Genomic_DNA"/>
</dbReference>
<gene>
    <name evidence="1" type="ORF">LCGC14_3078380</name>
</gene>
<reference evidence="1" key="1">
    <citation type="journal article" date="2015" name="Nature">
        <title>Complex archaea that bridge the gap between prokaryotes and eukaryotes.</title>
        <authorList>
            <person name="Spang A."/>
            <person name="Saw J.H."/>
            <person name="Jorgensen S.L."/>
            <person name="Zaremba-Niedzwiedzka K."/>
            <person name="Martijn J."/>
            <person name="Lind A.E."/>
            <person name="van Eijk R."/>
            <person name="Schleper C."/>
            <person name="Guy L."/>
            <person name="Ettema T.J."/>
        </authorList>
    </citation>
    <scope>NUCLEOTIDE SEQUENCE</scope>
</reference>
<protein>
    <recommendedName>
        <fullName evidence="2">DUF2283 domain-containing protein</fullName>
    </recommendedName>
</protein>
<sequence length="68" mass="7609">MKIRYFADTDTLHIELNDNLVVETREINENTMIDLDADGNLVALTLEHARGVTDLSEVSLHQVVTQSA</sequence>
<evidence type="ECO:0008006" key="2">
    <source>
        <dbReference type="Google" id="ProtNLM"/>
    </source>
</evidence>
<name>A0A0F8Z4R7_9ZZZZ</name>
<organism evidence="1">
    <name type="scientific">marine sediment metagenome</name>
    <dbReference type="NCBI Taxonomy" id="412755"/>
    <lineage>
        <taxon>unclassified sequences</taxon>
        <taxon>metagenomes</taxon>
        <taxon>ecological metagenomes</taxon>
    </lineage>
</organism>
<comment type="caution">
    <text evidence="1">The sequence shown here is derived from an EMBL/GenBank/DDBJ whole genome shotgun (WGS) entry which is preliminary data.</text>
</comment>
<dbReference type="Pfam" id="PF10049">
    <property type="entry name" value="DUF2283"/>
    <property type="match status" value="1"/>
</dbReference>
<dbReference type="InterPro" id="IPR019270">
    <property type="entry name" value="DUF2283"/>
</dbReference>
<proteinExistence type="predicted"/>
<evidence type="ECO:0000313" key="1">
    <source>
        <dbReference type="EMBL" id="KKK55061.1"/>
    </source>
</evidence>
<dbReference type="PANTHER" id="PTHR37029">
    <property type="entry name" value="SSR1768 PROTEIN"/>
    <property type="match status" value="1"/>
</dbReference>
<accession>A0A0F8Z4R7</accession>